<feature type="compositionally biased region" description="Polar residues" evidence="1">
    <location>
        <begin position="1"/>
        <end position="22"/>
    </location>
</feature>
<organism evidence="2 3">
    <name type="scientific">Aspergillus taichungensis</name>
    <dbReference type="NCBI Taxonomy" id="482145"/>
    <lineage>
        <taxon>Eukaryota</taxon>
        <taxon>Fungi</taxon>
        <taxon>Dikarya</taxon>
        <taxon>Ascomycota</taxon>
        <taxon>Pezizomycotina</taxon>
        <taxon>Eurotiomycetes</taxon>
        <taxon>Eurotiomycetidae</taxon>
        <taxon>Eurotiales</taxon>
        <taxon>Aspergillaceae</taxon>
        <taxon>Aspergillus</taxon>
        <taxon>Aspergillus subgen. Circumdati</taxon>
    </lineage>
</organism>
<dbReference type="Proteomes" id="UP000235023">
    <property type="component" value="Unassembled WGS sequence"/>
</dbReference>
<evidence type="ECO:0000256" key="1">
    <source>
        <dbReference type="SAM" id="MobiDB-lite"/>
    </source>
</evidence>
<feature type="compositionally biased region" description="Basic and acidic residues" evidence="1">
    <location>
        <begin position="37"/>
        <end position="53"/>
    </location>
</feature>
<accession>A0A2J5I8C4</accession>
<gene>
    <name evidence="2" type="ORF">BDW42DRAFT_158913</name>
</gene>
<protein>
    <submittedName>
        <fullName evidence="2">Uncharacterized protein</fullName>
    </submittedName>
</protein>
<evidence type="ECO:0000313" key="3">
    <source>
        <dbReference type="Proteomes" id="UP000235023"/>
    </source>
</evidence>
<feature type="region of interest" description="Disordered" evidence="1">
    <location>
        <begin position="1"/>
        <end position="73"/>
    </location>
</feature>
<name>A0A2J5I8C4_9EURO</name>
<proteinExistence type="predicted"/>
<keyword evidence="3" id="KW-1185">Reference proteome</keyword>
<dbReference type="AlphaFoldDB" id="A0A2J5I8C4"/>
<dbReference type="EMBL" id="KZ559499">
    <property type="protein sequence ID" value="PLN86284.1"/>
    <property type="molecule type" value="Genomic_DNA"/>
</dbReference>
<sequence length="73" mass="8061">MSMSNSNPANEARRSSPQTTNMVAIAHPSLKRPTTSDLEKRAFGRKNQRETSTVKEAGTQRSRNGCTARIREG</sequence>
<evidence type="ECO:0000313" key="2">
    <source>
        <dbReference type="EMBL" id="PLN86284.1"/>
    </source>
</evidence>
<reference evidence="3" key="1">
    <citation type="submission" date="2017-12" db="EMBL/GenBank/DDBJ databases">
        <authorList>
            <consortium name="DOE Joint Genome Institute"/>
            <person name="Mondo S.J."/>
            <person name="Kjaerbolling I."/>
            <person name="Vesth T.C."/>
            <person name="Frisvad J.C."/>
            <person name="Nybo J.L."/>
            <person name="Theobald S."/>
            <person name="Kuo A."/>
            <person name="Bowyer P."/>
            <person name="Matsuda Y."/>
            <person name="Lyhne E.K."/>
            <person name="Kogle M.E."/>
            <person name="Clum A."/>
            <person name="Lipzen A."/>
            <person name="Salamov A."/>
            <person name="Ngan C.Y."/>
            <person name="Daum C."/>
            <person name="Chiniquy J."/>
            <person name="Barry K."/>
            <person name="LaButti K."/>
            <person name="Haridas S."/>
            <person name="Simmons B.A."/>
            <person name="Magnuson J.K."/>
            <person name="Mortensen U.H."/>
            <person name="Larsen T.O."/>
            <person name="Grigoriev I.V."/>
            <person name="Baker S.E."/>
            <person name="Andersen M.R."/>
            <person name="Nordberg H.P."/>
            <person name="Cantor M.N."/>
            <person name="Hua S.X."/>
        </authorList>
    </citation>
    <scope>NUCLEOTIDE SEQUENCE [LARGE SCALE GENOMIC DNA]</scope>
    <source>
        <strain evidence="3">IBT 19404</strain>
    </source>
</reference>